<organism evidence="2">
    <name type="scientific">Alexandrium monilatum</name>
    <dbReference type="NCBI Taxonomy" id="311494"/>
    <lineage>
        <taxon>Eukaryota</taxon>
        <taxon>Sar</taxon>
        <taxon>Alveolata</taxon>
        <taxon>Dinophyceae</taxon>
        <taxon>Gonyaulacales</taxon>
        <taxon>Pyrocystaceae</taxon>
        <taxon>Alexandrium</taxon>
    </lineage>
</organism>
<feature type="region of interest" description="Disordered" evidence="1">
    <location>
        <begin position="110"/>
        <end position="212"/>
    </location>
</feature>
<accession>A0A7S4UKR9</accession>
<protein>
    <submittedName>
        <fullName evidence="2">Uncharacterized protein</fullName>
    </submittedName>
</protein>
<reference evidence="2" key="1">
    <citation type="submission" date="2021-01" db="EMBL/GenBank/DDBJ databases">
        <authorList>
            <person name="Corre E."/>
            <person name="Pelletier E."/>
            <person name="Niang G."/>
            <person name="Scheremetjew M."/>
            <person name="Finn R."/>
            <person name="Kale V."/>
            <person name="Holt S."/>
            <person name="Cochrane G."/>
            <person name="Meng A."/>
            <person name="Brown T."/>
            <person name="Cohen L."/>
        </authorList>
    </citation>
    <scope>NUCLEOTIDE SEQUENCE</scope>
    <source>
        <strain evidence="2">CCMP3105</strain>
    </source>
</reference>
<dbReference type="AlphaFoldDB" id="A0A7S4UKR9"/>
<name>A0A7S4UKR9_9DINO</name>
<evidence type="ECO:0000313" key="2">
    <source>
        <dbReference type="EMBL" id="CAE4574709.1"/>
    </source>
</evidence>
<feature type="region of interest" description="Disordered" evidence="1">
    <location>
        <begin position="1"/>
        <end position="85"/>
    </location>
</feature>
<gene>
    <name evidence="2" type="ORF">AMON00008_LOCUS14328</name>
</gene>
<sequence>MMISLRVGSEGQAPPKHPAPPRSSAQAPTQPKPQHGAKPLRGLHVTTGEVILLRSESERRGAGVMGDGPLLEGGQEASAARAPKPAIQVRGRMHGPVEDGPCAAVLGGWGGALQRSSSPVRATAAPPPPLPPWAGAGLQQRPLLEQSCPSRPLPPPPAGSSPQPPAVQVQCRGRPCAASASGLQLVAGRPPARSQSPGTALANPGRAPSAPR</sequence>
<proteinExistence type="predicted"/>
<feature type="compositionally biased region" description="Pro residues" evidence="1">
    <location>
        <begin position="151"/>
        <end position="165"/>
    </location>
</feature>
<dbReference type="EMBL" id="HBNR01021506">
    <property type="protein sequence ID" value="CAE4574709.1"/>
    <property type="molecule type" value="Transcribed_RNA"/>
</dbReference>
<evidence type="ECO:0000256" key="1">
    <source>
        <dbReference type="SAM" id="MobiDB-lite"/>
    </source>
</evidence>